<keyword evidence="1" id="KW-0175">Coiled coil</keyword>
<organism evidence="2 3">
    <name type="scientific">Variovorax boronicumulans</name>
    <dbReference type="NCBI Taxonomy" id="436515"/>
    <lineage>
        <taxon>Bacteria</taxon>
        <taxon>Pseudomonadati</taxon>
        <taxon>Pseudomonadota</taxon>
        <taxon>Betaproteobacteria</taxon>
        <taxon>Burkholderiales</taxon>
        <taxon>Comamonadaceae</taxon>
        <taxon>Variovorax</taxon>
    </lineage>
</organism>
<accession>A0AAW8D6D1</accession>
<feature type="coiled-coil region" evidence="1">
    <location>
        <begin position="104"/>
        <end position="131"/>
    </location>
</feature>
<name>A0AAW8D6D1_9BURK</name>
<reference evidence="2" key="1">
    <citation type="submission" date="2023-07" db="EMBL/GenBank/DDBJ databases">
        <title>Sorghum-associated microbial communities from plants grown in Nebraska, USA.</title>
        <authorList>
            <person name="Schachtman D."/>
        </authorList>
    </citation>
    <scope>NUCLEOTIDE SEQUENCE</scope>
    <source>
        <strain evidence="2">DS3754</strain>
    </source>
</reference>
<dbReference type="AlphaFoldDB" id="A0AAW8D6D1"/>
<dbReference type="EMBL" id="JAUSRD010000012">
    <property type="protein sequence ID" value="MDP9895346.1"/>
    <property type="molecule type" value="Genomic_DNA"/>
</dbReference>
<evidence type="ECO:0000256" key="1">
    <source>
        <dbReference type="SAM" id="Coils"/>
    </source>
</evidence>
<dbReference type="RefSeq" id="WP_307686058.1">
    <property type="nucleotide sequence ID" value="NZ_JAUSRD010000012.1"/>
</dbReference>
<evidence type="ECO:0000313" key="3">
    <source>
        <dbReference type="Proteomes" id="UP001242045"/>
    </source>
</evidence>
<dbReference type="Proteomes" id="UP001242045">
    <property type="component" value="Unassembled WGS sequence"/>
</dbReference>
<gene>
    <name evidence="2" type="ORF">J2W31_004471</name>
</gene>
<sequence>MSTVVDQTELPLAREPQRVVVPIELIRGKKTAAAAFTLACDTSGLEDKEIYLALGIDAGYFSNIKKGKATLQGDLIREFTRVVGNKIYLEWQAYQVGCTLVVIKTEAERRAEAAERARDQALAENKLMRQLLEGRGRT</sequence>
<evidence type="ECO:0000313" key="2">
    <source>
        <dbReference type="EMBL" id="MDP9895346.1"/>
    </source>
</evidence>
<comment type="caution">
    <text evidence="2">The sequence shown here is derived from an EMBL/GenBank/DDBJ whole genome shotgun (WGS) entry which is preliminary data.</text>
</comment>
<protein>
    <recommendedName>
        <fullName evidence="4">Transcriptional regulator</fullName>
    </recommendedName>
</protein>
<proteinExistence type="predicted"/>
<evidence type="ECO:0008006" key="4">
    <source>
        <dbReference type="Google" id="ProtNLM"/>
    </source>
</evidence>